<dbReference type="Pfam" id="PF00229">
    <property type="entry name" value="TNF"/>
    <property type="match status" value="1"/>
</dbReference>
<accession>A0AAV7KQ55</accession>
<keyword evidence="8" id="KW-0812">Transmembrane</keyword>
<dbReference type="GO" id="GO:0005615">
    <property type="term" value="C:extracellular space"/>
    <property type="evidence" value="ECO:0007669"/>
    <property type="project" value="UniProtKB-KW"/>
</dbReference>
<keyword evidence="6" id="KW-0325">Glycoprotein</keyword>
<evidence type="ECO:0000313" key="11">
    <source>
        <dbReference type="Proteomes" id="UP001066276"/>
    </source>
</evidence>
<evidence type="ECO:0000256" key="6">
    <source>
        <dbReference type="ARBA" id="ARBA00023180"/>
    </source>
</evidence>
<proteinExistence type="inferred from homology"/>
<dbReference type="InterPro" id="IPR051748">
    <property type="entry name" value="TNF_Ligand_Superfamily"/>
</dbReference>
<dbReference type="InterPro" id="IPR008983">
    <property type="entry name" value="Tumour_necrosis_fac-like_dom"/>
</dbReference>
<dbReference type="Gene3D" id="2.60.120.40">
    <property type="match status" value="1"/>
</dbReference>
<dbReference type="GO" id="GO:0030890">
    <property type="term" value="P:positive regulation of B cell proliferation"/>
    <property type="evidence" value="ECO:0007669"/>
    <property type="project" value="TreeGrafter"/>
</dbReference>
<reference evidence="10" key="1">
    <citation type="journal article" date="2022" name="bioRxiv">
        <title>Sequencing and chromosome-scale assembly of the giantPleurodeles waltlgenome.</title>
        <authorList>
            <person name="Brown T."/>
            <person name="Elewa A."/>
            <person name="Iarovenko S."/>
            <person name="Subramanian E."/>
            <person name="Araus A.J."/>
            <person name="Petzold A."/>
            <person name="Susuki M."/>
            <person name="Suzuki K.-i.T."/>
            <person name="Hayashi T."/>
            <person name="Toyoda A."/>
            <person name="Oliveira C."/>
            <person name="Osipova E."/>
            <person name="Leigh N.D."/>
            <person name="Simon A."/>
            <person name="Yun M.H."/>
        </authorList>
    </citation>
    <scope>NUCLEOTIDE SEQUENCE</scope>
    <source>
        <strain evidence="10">20211129_DDA</strain>
        <tissue evidence="10">Liver</tissue>
    </source>
</reference>
<feature type="transmembrane region" description="Helical" evidence="8">
    <location>
        <begin position="20"/>
        <end position="45"/>
    </location>
</feature>
<feature type="compositionally biased region" description="Basic and acidic residues" evidence="7">
    <location>
        <begin position="102"/>
        <end position="112"/>
    </location>
</feature>
<dbReference type="PROSITE" id="PS50049">
    <property type="entry name" value="THD_2"/>
    <property type="match status" value="1"/>
</dbReference>
<dbReference type="PROSITE" id="PS51257">
    <property type="entry name" value="PROKAR_LIPOPROTEIN"/>
    <property type="match status" value="1"/>
</dbReference>
<evidence type="ECO:0000256" key="2">
    <source>
        <dbReference type="ARBA" id="ARBA00008670"/>
    </source>
</evidence>
<keyword evidence="5" id="KW-1015">Disulfide bond</keyword>
<evidence type="ECO:0000256" key="5">
    <source>
        <dbReference type="ARBA" id="ARBA00023157"/>
    </source>
</evidence>
<dbReference type="AlphaFoldDB" id="A0AAV7KQ55"/>
<feature type="domain" description="THD" evidence="9">
    <location>
        <begin position="123"/>
        <end position="260"/>
    </location>
</feature>
<dbReference type="GO" id="GO:0016020">
    <property type="term" value="C:membrane"/>
    <property type="evidence" value="ECO:0007669"/>
    <property type="project" value="InterPro"/>
</dbReference>
<name>A0AAV7KQ55_PLEWA</name>
<feature type="compositionally biased region" description="Basic residues" evidence="7">
    <location>
        <begin position="113"/>
        <end position="122"/>
    </location>
</feature>
<dbReference type="EMBL" id="JANPWB010000016">
    <property type="protein sequence ID" value="KAJ1080309.1"/>
    <property type="molecule type" value="Genomic_DNA"/>
</dbReference>
<protein>
    <recommendedName>
        <fullName evidence="9">THD domain-containing protein</fullName>
    </recommendedName>
</protein>
<dbReference type="Proteomes" id="UP001066276">
    <property type="component" value="Chromosome 12"/>
</dbReference>
<evidence type="ECO:0000313" key="10">
    <source>
        <dbReference type="EMBL" id="KAJ1080309.1"/>
    </source>
</evidence>
<comment type="caution">
    <text evidence="10">The sequence shown here is derived from an EMBL/GenBank/DDBJ whole genome shotgun (WGS) entry which is preliminary data.</text>
</comment>
<dbReference type="GO" id="GO:0005164">
    <property type="term" value="F:tumor necrosis factor receptor binding"/>
    <property type="evidence" value="ECO:0007669"/>
    <property type="project" value="InterPro"/>
</dbReference>
<keyword evidence="4" id="KW-0964">Secreted</keyword>
<evidence type="ECO:0000256" key="1">
    <source>
        <dbReference type="ARBA" id="ARBA00004613"/>
    </source>
</evidence>
<dbReference type="GO" id="GO:0005125">
    <property type="term" value="F:cytokine activity"/>
    <property type="evidence" value="ECO:0007669"/>
    <property type="project" value="UniProtKB-KW"/>
</dbReference>
<comment type="subcellular location">
    <subcellularLocation>
        <location evidence="1">Secreted</location>
    </subcellularLocation>
</comment>
<dbReference type="PANTHER" id="PTHR15151:SF12">
    <property type="entry name" value="TUMOR NECROSIS FACTOR LIGAND SUPERFAMILY MEMBER 13"/>
    <property type="match status" value="1"/>
</dbReference>
<dbReference type="PANTHER" id="PTHR15151">
    <property type="entry name" value="PROTEIN EIGER"/>
    <property type="match status" value="1"/>
</dbReference>
<feature type="region of interest" description="Disordered" evidence="7">
    <location>
        <begin position="98"/>
        <end position="122"/>
    </location>
</feature>
<organism evidence="10 11">
    <name type="scientific">Pleurodeles waltl</name>
    <name type="common">Iberian ribbed newt</name>
    <dbReference type="NCBI Taxonomy" id="8319"/>
    <lineage>
        <taxon>Eukaryota</taxon>
        <taxon>Metazoa</taxon>
        <taxon>Chordata</taxon>
        <taxon>Craniata</taxon>
        <taxon>Vertebrata</taxon>
        <taxon>Euteleostomi</taxon>
        <taxon>Amphibia</taxon>
        <taxon>Batrachia</taxon>
        <taxon>Caudata</taxon>
        <taxon>Salamandroidea</taxon>
        <taxon>Salamandridae</taxon>
        <taxon>Pleurodelinae</taxon>
        <taxon>Pleurodeles</taxon>
    </lineage>
</organism>
<keyword evidence="11" id="KW-1185">Reference proteome</keyword>
<evidence type="ECO:0000259" key="9">
    <source>
        <dbReference type="PROSITE" id="PS50049"/>
    </source>
</evidence>
<evidence type="ECO:0000256" key="7">
    <source>
        <dbReference type="SAM" id="MobiDB-lite"/>
    </source>
</evidence>
<keyword evidence="8" id="KW-1133">Transmembrane helix</keyword>
<gene>
    <name evidence="10" type="ORF">NDU88_000528</name>
</gene>
<keyword evidence="8" id="KW-0472">Membrane</keyword>
<dbReference type="InterPro" id="IPR006052">
    <property type="entry name" value="TNF_dom"/>
</dbReference>
<comment type="similarity">
    <text evidence="2">Belongs to the tumor necrosis factor family.</text>
</comment>
<dbReference type="SUPFAM" id="SSF49842">
    <property type="entry name" value="TNF-like"/>
    <property type="match status" value="1"/>
</dbReference>
<evidence type="ECO:0000256" key="3">
    <source>
        <dbReference type="ARBA" id="ARBA00022514"/>
    </source>
</evidence>
<sequence>MGAARQRHAAEGYTTASPWLVTGTLILALACFLGLVVQGFQLAGLQEELERLRREMVAMTPSAHHDHDASRTFAKHRTGKLSTSLDITAISTRSGTSSNIEDLAREKRETNKGKKKPSKKKRSIVHLVPASLSFSDEKDLTELEWKPFFSQGSALEVGGKAITVEEGSLYLVYSQVVYNDITFVMGHIVTRWPDGDADKAEELFRCIQSMPGNKDLAYNSCYSGGVFKLHKGDVIQLLIPRTNASVDMRGDCTFLGLVKL</sequence>
<evidence type="ECO:0000256" key="4">
    <source>
        <dbReference type="ARBA" id="ARBA00022525"/>
    </source>
</evidence>
<dbReference type="GO" id="GO:0006955">
    <property type="term" value="P:immune response"/>
    <property type="evidence" value="ECO:0007669"/>
    <property type="project" value="InterPro"/>
</dbReference>
<keyword evidence="3" id="KW-0202">Cytokine</keyword>
<evidence type="ECO:0000256" key="8">
    <source>
        <dbReference type="SAM" id="Phobius"/>
    </source>
</evidence>
<dbReference type="GO" id="GO:0048298">
    <property type="term" value="P:positive regulation of isotype switching to IgA isotypes"/>
    <property type="evidence" value="ECO:0007669"/>
    <property type="project" value="TreeGrafter"/>
</dbReference>